<keyword evidence="2" id="KW-1185">Reference proteome</keyword>
<evidence type="ECO:0000313" key="1">
    <source>
        <dbReference type="EMBL" id="KAL0937200.1"/>
    </source>
</evidence>
<accession>A0ACC3YZ39</accession>
<dbReference type="Proteomes" id="UP000805649">
    <property type="component" value="Unassembled WGS sequence"/>
</dbReference>
<name>A0ACC3YZ39_COLTU</name>
<gene>
    <name evidence="1" type="ORF">CTRU02_206931</name>
</gene>
<dbReference type="EMBL" id="VUJX02000004">
    <property type="protein sequence ID" value="KAL0937200.1"/>
    <property type="molecule type" value="Genomic_DNA"/>
</dbReference>
<organism evidence="1 2">
    <name type="scientific">Colletotrichum truncatum</name>
    <name type="common">Anthracnose fungus</name>
    <name type="synonym">Colletotrichum capsici</name>
    <dbReference type="NCBI Taxonomy" id="5467"/>
    <lineage>
        <taxon>Eukaryota</taxon>
        <taxon>Fungi</taxon>
        <taxon>Dikarya</taxon>
        <taxon>Ascomycota</taxon>
        <taxon>Pezizomycotina</taxon>
        <taxon>Sordariomycetes</taxon>
        <taxon>Hypocreomycetidae</taxon>
        <taxon>Glomerellales</taxon>
        <taxon>Glomerellaceae</taxon>
        <taxon>Colletotrichum</taxon>
        <taxon>Colletotrichum truncatum species complex</taxon>
    </lineage>
</organism>
<evidence type="ECO:0000313" key="2">
    <source>
        <dbReference type="Proteomes" id="UP000805649"/>
    </source>
</evidence>
<reference evidence="1 2" key="1">
    <citation type="journal article" date="2020" name="Phytopathology">
        <title>Genome Sequence Resources of Colletotrichum truncatum, C. plurivorum, C. musicola, and C. sojae: Four Species Pathogenic to Soybean (Glycine max).</title>
        <authorList>
            <person name="Rogerio F."/>
            <person name="Boufleur T.R."/>
            <person name="Ciampi-Guillardi M."/>
            <person name="Sukno S.A."/>
            <person name="Thon M.R."/>
            <person name="Massola Junior N.S."/>
            <person name="Baroncelli R."/>
        </authorList>
    </citation>
    <scope>NUCLEOTIDE SEQUENCE [LARGE SCALE GENOMIC DNA]</scope>
    <source>
        <strain evidence="1 2">CMES1059</strain>
    </source>
</reference>
<sequence>MSNIMSNYKRYNPDFLWHRKQETSSSLRHQIKFEGNHDDEPSMGSLKHKSSQIPCDPCQTSVRNFKAAAVIPLLYLFKLLRNTVCFILLNLMLGRKLMGASIWLIYHLFGQTAVGPSFGTLTVLDNRTKRQYQVQIKNNTIEASQLRNITASQGDANLVDSLHSGLRILDPGYLNTACIESRITFVDGSRGYKQYREHSIEYLVEKHDYEEVIYLLIWGHLPTALQKKDFQRAIAERCIPPQHVVQTIASFPRDSLTSTILVAGIAAYASHDEGAVLATKSRRPAFSGQLEKVDNAVINCISALATVVALVYCHKRNKAFTPANSEDSLIGNAVRMMGFHRDGEDTEPNPEIVKCFEKLWILYADHEMTNSTVAFLHAASTLTDPLSCCVSGIVSAYGPLHGGAIDLAYKTFEDLQSPDNVPALISDVKSKKQRLFGYGHRIYKAIDPRVKLIRALMDQHKDKVESNPLLSVAMEIDRVANAEEYFTSRALKANADLYGCFLYTALGFETDIIVAMACLSRTPGVLAHWREMMLEKSPLLWRPQQVFTGKRSTEHEQVNDSD</sequence>
<protein>
    <submittedName>
        <fullName evidence="1">Citrate synthase</fullName>
    </submittedName>
</protein>
<proteinExistence type="predicted"/>
<comment type="caution">
    <text evidence="1">The sequence shown here is derived from an EMBL/GenBank/DDBJ whole genome shotgun (WGS) entry which is preliminary data.</text>
</comment>